<dbReference type="HOGENOM" id="CLU_3005587_0_0_11"/>
<proteinExistence type="predicted"/>
<gene>
    <name evidence="2" type="ORF">BN381_10039</name>
</gene>
<dbReference type="AlphaFoldDB" id="R4YVM9"/>
<feature type="region of interest" description="Disordered" evidence="1">
    <location>
        <begin position="1"/>
        <end position="56"/>
    </location>
</feature>
<accession>R4YVM9</accession>
<reference evidence="2 3" key="1">
    <citation type="journal article" date="2013" name="ISME J.">
        <title>Metabolic model for the filamentous 'Candidatus Microthrix parvicella' based on genomic and metagenomic analyses.</title>
        <authorList>
            <person name="Jon McIlroy S."/>
            <person name="Kristiansen R."/>
            <person name="Albertsen M."/>
            <person name="Michael Karst S."/>
            <person name="Rossetti S."/>
            <person name="Lund Nielsen J."/>
            <person name="Tandoi V."/>
            <person name="James Seviour R."/>
            <person name="Nielsen P.H."/>
        </authorList>
    </citation>
    <scope>NUCLEOTIDE SEQUENCE [LARGE SCALE GENOMIC DNA]</scope>
    <source>
        <strain evidence="2 3">RN1</strain>
    </source>
</reference>
<keyword evidence="3" id="KW-1185">Reference proteome</keyword>
<feature type="compositionally biased region" description="Polar residues" evidence="1">
    <location>
        <begin position="46"/>
        <end position="56"/>
    </location>
</feature>
<dbReference type="EMBL" id="CANL01000001">
    <property type="protein sequence ID" value="CCM61808.1"/>
    <property type="molecule type" value="Genomic_DNA"/>
</dbReference>
<dbReference type="Proteomes" id="UP000018291">
    <property type="component" value="Unassembled WGS sequence"/>
</dbReference>
<organism evidence="2 3">
    <name type="scientific">Candidatus Neomicrothrix parvicella RN1</name>
    <dbReference type="NCBI Taxonomy" id="1229780"/>
    <lineage>
        <taxon>Bacteria</taxon>
        <taxon>Bacillati</taxon>
        <taxon>Actinomycetota</taxon>
        <taxon>Acidimicrobiia</taxon>
        <taxon>Acidimicrobiales</taxon>
        <taxon>Microthrixaceae</taxon>
        <taxon>Candidatus Neomicrothrix</taxon>
    </lineage>
</organism>
<evidence type="ECO:0000313" key="2">
    <source>
        <dbReference type="EMBL" id="CCM61808.1"/>
    </source>
</evidence>
<sequence>MGEAALDVTWVDTETNSQSRRRRAWGGRDATEEGNDASHGGGNGTEVCSGTARTAL</sequence>
<comment type="caution">
    <text evidence="2">The sequence shown here is derived from an EMBL/GenBank/DDBJ whole genome shotgun (WGS) entry which is preliminary data.</text>
</comment>
<evidence type="ECO:0000256" key="1">
    <source>
        <dbReference type="SAM" id="MobiDB-lite"/>
    </source>
</evidence>
<protein>
    <submittedName>
        <fullName evidence="2">Uncharacterized protein</fullName>
    </submittedName>
</protein>
<name>R4YVM9_9ACTN</name>
<evidence type="ECO:0000313" key="3">
    <source>
        <dbReference type="Proteomes" id="UP000018291"/>
    </source>
</evidence>
<dbReference type="STRING" id="1229780.BN381_10039"/>